<proteinExistence type="predicted"/>
<reference evidence="4" key="1">
    <citation type="submission" date="2019-09" db="EMBL/GenBank/DDBJ databases">
        <title>Antimicrobial potential of Antarctic Bacteria.</title>
        <authorList>
            <person name="Benaud N."/>
            <person name="Edwards R.J."/>
            <person name="Ferrari B.C."/>
        </authorList>
    </citation>
    <scope>NUCLEOTIDE SEQUENCE [LARGE SCALE GENOMIC DNA]</scope>
    <source>
        <strain evidence="4">SPB151</strain>
    </source>
</reference>
<name>A0A7G6WXW7_9ACTN</name>
<reference evidence="3 4" key="2">
    <citation type="journal article" date="2020" name="Microbiol. Resour. Announc.">
        <title>Antarctic desert soil bacteria exhibit high novel natural product potential, evaluated through long-read genome sequencing and comparative genomics.</title>
        <authorList>
            <person name="Benaud N."/>
            <person name="Edwards R.J."/>
            <person name="Amos T.G."/>
            <person name="D'Agostino P.M."/>
            <person name="Gutierrez-Chavez C."/>
            <person name="Montgomery K."/>
            <person name="Nicetic I."/>
            <person name="Ferrari B.C."/>
        </authorList>
    </citation>
    <scope>NUCLEOTIDE SEQUENCE [LARGE SCALE GENOMIC DNA]</scope>
    <source>
        <strain evidence="3 4">SPB151</strain>
    </source>
</reference>
<evidence type="ECO:0000313" key="3">
    <source>
        <dbReference type="EMBL" id="QNE18832.1"/>
    </source>
</evidence>
<keyword evidence="2" id="KW-0472">Membrane</keyword>
<sequence length="242" mass="24800">MGDSRQVRPTRTGLYLSVFAGVVVAVVLVFVILRFETDRDDASSFAGSERPTARPSGGSSGSGSTTPGRGGPVPCESAAGGLYCFPRATVTSVADALKVQGAKCAKDGGDLACRAGSGADGSEVSLQAASADLDQLATLSVTTVSQAAGNNDAGRERVIGQLTRATPTLLSNLLPGEAKTQGAVRTWLNRHLNKCPDGPTMIGGYKVWCDPPTRVSAGTSGQLVSKWTVSFTVDSATAIPPR</sequence>
<dbReference type="EMBL" id="CP043661">
    <property type="protein sequence ID" value="QNE18832.1"/>
    <property type="molecule type" value="Genomic_DNA"/>
</dbReference>
<evidence type="ECO:0000256" key="1">
    <source>
        <dbReference type="SAM" id="MobiDB-lite"/>
    </source>
</evidence>
<keyword evidence="4" id="KW-1185">Reference proteome</keyword>
<evidence type="ECO:0000313" key="4">
    <source>
        <dbReference type="Proteomes" id="UP000515563"/>
    </source>
</evidence>
<gene>
    <name evidence="3" type="ORF">F1D05_14120</name>
</gene>
<feature type="region of interest" description="Disordered" evidence="1">
    <location>
        <begin position="42"/>
        <end position="72"/>
    </location>
</feature>
<dbReference type="KEGG" id="kqi:F1D05_14120"/>
<feature type="compositionally biased region" description="Low complexity" evidence="1">
    <location>
        <begin position="53"/>
        <end position="67"/>
    </location>
</feature>
<dbReference type="Proteomes" id="UP000515563">
    <property type="component" value="Chromosome"/>
</dbReference>
<evidence type="ECO:0000256" key="2">
    <source>
        <dbReference type="SAM" id="Phobius"/>
    </source>
</evidence>
<dbReference type="RefSeq" id="WP_185448131.1">
    <property type="nucleotide sequence ID" value="NZ_CP043661.1"/>
</dbReference>
<keyword evidence="2" id="KW-1133">Transmembrane helix</keyword>
<organism evidence="3 4">
    <name type="scientific">Kribbella qitaiheensis</name>
    <dbReference type="NCBI Taxonomy" id="1544730"/>
    <lineage>
        <taxon>Bacteria</taxon>
        <taxon>Bacillati</taxon>
        <taxon>Actinomycetota</taxon>
        <taxon>Actinomycetes</taxon>
        <taxon>Propionibacteriales</taxon>
        <taxon>Kribbellaceae</taxon>
        <taxon>Kribbella</taxon>
    </lineage>
</organism>
<protein>
    <submittedName>
        <fullName evidence="3">Uncharacterized protein</fullName>
    </submittedName>
</protein>
<accession>A0A7G6WXW7</accession>
<keyword evidence="2" id="KW-0812">Transmembrane</keyword>
<dbReference type="AlphaFoldDB" id="A0A7G6WXW7"/>
<feature type="transmembrane region" description="Helical" evidence="2">
    <location>
        <begin position="12"/>
        <end position="33"/>
    </location>
</feature>